<proteinExistence type="predicted"/>
<feature type="signal peptide" evidence="1">
    <location>
        <begin position="1"/>
        <end position="27"/>
    </location>
</feature>
<dbReference type="Proteomes" id="UP000288405">
    <property type="component" value="Unassembled WGS sequence"/>
</dbReference>
<accession>A0A432WBF3</accession>
<evidence type="ECO:0000313" key="2">
    <source>
        <dbReference type="EMBL" id="RUO29107.1"/>
    </source>
</evidence>
<comment type="caution">
    <text evidence="2">The sequence shown here is derived from an EMBL/GenBank/DDBJ whole genome shotgun (WGS) entry which is preliminary data.</text>
</comment>
<keyword evidence="1" id="KW-0732">Signal</keyword>
<sequence>MTRLRHASRSACALVFAAFAFAPFAQANQEIEIPERILEAVGEIIFYVEAGIVMSENCDGSLTVPIYDVLYIDQVFRDKTSLSYLELVELMRDEVEINADQEIREAVFAIIDQYGCTQNLADFWFGLVESSLYPKVRELEAYPNAN</sequence>
<name>A0A432WBF3_9GAMM</name>
<keyword evidence="3" id="KW-1185">Reference proteome</keyword>
<evidence type="ECO:0000256" key="1">
    <source>
        <dbReference type="SAM" id="SignalP"/>
    </source>
</evidence>
<evidence type="ECO:0000313" key="3">
    <source>
        <dbReference type="Proteomes" id="UP000288405"/>
    </source>
</evidence>
<dbReference type="EMBL" id="PIPM01000013">
    <property type="protein sequence ID" value="RUO29107.1"/>
    <property type="molecule type" value="Genomic_DNA"/>
</dbReference>
<organism evidence="2 3">
    <name type="scientific">Aliidiomarina sanyensis</name>
    <dbReference type="NCBI Taxonomy" id="1249555"/>
    <lineage>
        <taxon>Bacteria</taxon>
        <taxon>Pseudomonadati</taxon>
        <taxon>Pseudomonadota</taxon>
        <taxon>Gammaproteobacteria</taxon>
        <taxon>Alteromonadales</taxon>
        <taxon>Idiomarinaceae</taxon>
        <taxon>Aliidiomarina</taxon>
    </lineage>
</organism>
<protein>
    <submittedName>
        <fullName evidence="2">Uncharacterized protein</fullName>
    </submittedName>
</protein>
<dbReference type="AlphaFoldDB" id="A0A432WBF3"/>
<dbReference type="RefSeq" id="WP_126777505.1">
    <property type="nucleotide sequence ID" value="NZ_PIPM01000013.1"/>
</dbReference>
<feature type="chain" id="PRO_5018986196" evidence="1">
    <location>
        <begin position="28"/>
        <end position="146"/>
    </location>
</feature>
<gene>
    <name evidence="2" type="ORF">CWE11_10130</name>
</gene>
<reference evidence="2 3" key="1">
    <citation type="journal article" date="2011" name="Front. Microbiol.">
        <title>Genomic signatures of strain selection and enhancement in Bacillus atrophaeus var. globigii, a historical biowarfare simulant.</title>
        <authorList>
            <person name="Gibbons H.S."/>
            <person name="Broomall S.M."/>
            <person name="McNew L.A."/>
            <person name="Daligault H."/>
            <person name="Chapman C."/>
            <person name="Bruce D."/>
            <person name="Karavis M."/>
            <person name="Krepps M."/>
            <person name="McGregor P.A."/>
            <person name="Hong C."/>
            <person name="Park K.H."/>
            <person name="Akmal A."/>
            <person name="Feldman A."/>
            <person name="Lin J.S."/>
            <person name="Chang W.E."/>
            <person name="Higgs B.W."/>
            <person name="Demirev P."/>
            <person name="Lindquist J."/>
            <person name="Liem A."/>
            <person name="Fochler E."/>
            <person name="Read T.D."/>
            <person name="Tapia R."/>
            <person name="Johnson S."/>
            <person name="Bishop-Lilly K.A."/>
            <person name="Detter C."/>
            <person name="Han C."/>
            <person name="Sozhamannan S."/>
            <person name="Rosenzweig C.N."/>
            <person name="Skowronski E.W."/>
        </authorList>
    </citation>
    <scope>NUCLEOTIDE SEQUENCE [LARGE SCALE GENOMIC DNA]</scope>
    <source>
        <strain evidence="2 3">GYP-17</strain>
    </source>
</reference>